<keyword evidence="3" id="KW-0677">Repeat</keyword>
<reference evidence="7" key="1">
    <citation type="submission" date="2022-09" db="EMBL/GenBank/DDBJ databases">
        <title>Actin cytoskeleton and complex cell architecture in an #Asgard archaeon.</title>
        <authorList>
            <person name="Ponce Toledo R.I."/>
            <person name="Schleper C."/>
            <person name="Rodrigues Oliveira T."/>
            <person name="Wollweber F."/>
            <person name="Xu J."/>
            <person name="Rittmann S."/>
            <person name="Klingl A."/>
            <person name="Pilhofer M."/>
        </authorList>
    </citation>
    <scope>NUCLEOTIDE SEQUENCE</scope>
    <source>
        <strain evidence="7">B-35</strain>
    </source>
</reference>
<dbReference type="SMART" id="SM00385">
    <property type="entry name" value="CYCLIN"/>
    <property type="match status" value="2"/>
</dbReference>
<dbReference type="InterPro" id="IPR000812">
    <property type="entry name" value="TFIIB"/>
</dbReference>
<proteinExistence type="inferred from homology"/>
<accession>A0ABY6HT01</accession>
<dbReference type="InterPro" id="IPR013150">
    <property type="entry name" value="TFIIB_cyclin"/>
</dbReference>
<comment type="similarity">
    <text evidence="1">Belongs to the TFIIB family.</text>
</comment>
<evidence type="ECO:0000256" key="5">
    <source>
        <dbReference type="ARBA" id="ARBA00023163"/>
    </source>
</evidence>
<organism evidence="7 8">
    <name type="scientific">Candidatus Lokiarchaeum ossiferum</name>
    <dbReference type="NCBI Taxonomy" id="2951803"/>
    <lineage>
        <taxon>Archaea</taxon>
        <taxon>Promethearchaeati</taxon>
        <taxon>Promethearchaeota</taxon>
        <taxon>Promethearchaeia</taxon>
        <taxon>Promethearchaeales</taxon>
        <taxon>Promethearchaeaceae</taxon>
        <taxon>Candidatus Lokiarchaeum</taxon>
    </lineage>
</organism>
<dbReference type="PANTHER" id="PTHR11618">
    <property type="entry name" value="TRANSCRIPTION INITIATION FACTOR IIB-RELATED"/>
    <property type="match status" value="1"/>
</dbReference>
<feature type="domain" description="Cyclin-like" evidence="6">
    <location>
        <begin position="273"/>
        <end position="354"/>
    </location>
</feature>
<keyword evidence="4" id="KW-0805">Transcription regulation</keyword>
<keyword evidence="5" id="KW-0804">Transcription</keyword>
<evidence type="ECO:0000313" key="7">
    <source>
        <dbReference type="EMBL" id="UYP45599.1"/>
    </source>
</evidence>
<evidence type="ECO:0000256" key="1">
    <source>
        <dbReference type="ARBA" id="ARBA00010857"/>
    </source>
</evidence>
<dbReference type="InterPro" id="IPR013763">
    <property type="entry name" value="Cyclin-like_dom"/>
</dbReference>
<dbReference type="InterPro" id="IPR023486">
    <property type="entry name" value="TFIIB_CS"/>
</dbReference>
<evidence type="ECO:0000259" key="6">
    <source>
        <dbReference type="SMART" id="SM00385"/>
    </source>
</evidence>
<dbReference type="Proteomes" id="UP001208689">
    <property type="component" value="Chromosome"/>
</dbReference>
<evidence type="ECO:0000256" key="2">
    <source>
        <dbReference type="ARBA" id="ARBA00013932"/>
    </source>
</evidence>
<keyword evidence="8" id="KW-1185">Reference proteome</keyword>
<dbReference type="PANTHER" id="PTHR11618:SF13">
    <property type="entry name" value="TRANSCRIPTION INITIATION FACTOR IIB"/>
    <property type="match status" value="1"/>
</dbReference>
<dbReference type="PRINTS" id="PR00685">
    <property type="entry name" value="TIFACTORIIB"/>
</dbReference>
<protein>
    <recommendedName>
        <fullName evidence="2">Transcription initiation factor IIB</fullName>
    </recommendedName>
</protein>
<evidence type="ECO:0000256" key="3">
    <source>
        <dbReference type="ARBA" id="ARBA00022737"/>
    </source>
</evidence>
<dbReference type="Gene3D" id="1.10.472.170">
    <property type="match status" value="1"/>
</dbReference>
<dbReference type="InterPro" id="IPR036915">
    <property type="entry name" value="Cyclin-like_sf"/>
</dbReference>
<dbReference type="SUPFAM" id="SSF47954">
    <property type="entry name" value="Cyclin-like"/>
    <property type="match status" value="2"/>
</dbReference>
<gene>
    <name evidence="7" type="ORF">NEF87_001884</name>
</gene>
<name>A0ABY6HT01_9ARCH</name>
<evidence type="ECO:0000256" key="4">
    <source>
        <dbReference type="ARBA" id="ARBA00023015"/>
    </source>
</evidence>
<evidence type="ECO:0000313" key="8">
    <source>
        <dbReference type="Proteomes" id="UP001208689"/>
    </source>
</evidence>
<dbReference type="Gene3D" id="1.10.472.10">
    <property type="entry name" value="Cyclin-like"/>
    <property type="match status" value="1"/>
</dbReference>
<dbReference type="Pfam" id="PF00382">
    <property type="entry name" value="TFIIB"/>
    <property type="match status" value="2"/>
</dbReference>
<dbReference type="EMBL" id="CP104013">
    <property type="protein sequence ID" value="UYP45599.1"/>
    <property type="molecule type" value="Genomic_DNA"/>
</dbReference>
<sequence length="454" mass="52045">MKTIFPAYGLGEFRESKLTKNIVIQRYGEPDELILHKNYSTQMKYTSLGKCFYYQENAEVDDPPIITLGFVHPFQGKTEDGIILNRSTMDDVFKIYGRENWLTADGSQYFWVEHSGISFYVLRNNIEHPFPFEEQNYIKSTIIRITVPITTRPDDIILNEAGTLVNNAEDYCVDGTLHEIIFDQERSERLCSKCGLIVQERIISMAYSGSRAFSKSEQDKRQTHGSPVNPLIPDLQMATMIDKKAPMPEVLRKAVKWDSRYSWKQRNMIQATSEIKRIGELLNLPNHVKVYAIQLYRKAFQLGLLKGRSIRAMVAASIYYACGAEQVPRTLQNIVNCSDSTFHQITKCYQSLIKELNLQSPTIKPGLLVSKYIAELELNHQVEVLAQKILIKYEKVYSLSGKDPKGLVAAALYVAAQHNKIKVSQTKISRTVGITEVTLRNRLREMQKFIRKVK</sequence>
<feature type="domain" description="Cyclin-like" evidence="6">
    <location>
        <begin position="367"/>
        <end position="448"/>
    </location>
</feature>
<dbReference type="PROSITE" id="PS00782">
    <property type="entry name" value="TFIIB"/>
    <property type="match status" value="1"/>
</dbReference>